<sequence length="191" mass="21494">MKIANNEMMSSLVKLANLAREELSATGSEQQARDVVTKIIGHDHFVMLNLLELSEIKYQAEKDDQPSVGDVNSHTDRWLDDSGREIGTISGEGWKIAQFGEDIISYYRETAETALGRIEVAGLWNSSAIWQKQWQSLPATGVSGDVTGMFGVRQLFQETPRKRYRAFILLLPLERTDESLQTAIRNGYITD</sequence>
<comment type="caution">
    <text evidence="2">The sequence shown here is derived from an EMBL/GenBank/DDBJ whole genome shotgun (WGS) entry which is preliminary data.</text>
</comment>
<evidence type="ECO:0000259" key="1">
    <source>
        <dbReference type="Pfam" id="PF18678"/>
    </source>
</evidence>
<evidence type="ECO:0000313" key="2">
    <source>
        <dbReference type="EMBL" id="KLV08025.1"/>
    </source>
</evidence>
<evidence type="ECO:0000313" key="3">
    <source>
        <dbReference type="Proteomes" id="UP000035909"/>
    </source>
</evidence>
<proteinExistence type="predicted"/>
<keyword evidence="3" id="KW-1185">Reference proteome</keyword>
<dbReference type="STRING" id="320778.ABT57_14400"/>
<dbReference type="EMBL" id="LDOU01000015">
    <property type="protein sequence ID" value="KLV08025.1"/>
    <property type="molecule type" value="Genomic_DNA"/>
</dbReference>
<dbReference type="PATRIC" id="fig|320778.3.peg.3130"/>
<reference evidence="2 3" key="1">
    <citation type="submission" date="2015-05" db="EMBL/GenBank/DDBJ databases">
        <title>Photobacterium galathea sp. nov.</title>
        <authorList>
            <person name="Machado H."/>
            <person name="Gram L."/>
        </authorList>
    </citation>
    <scope>NUCLEOTIDE SEQUENCE [LARGE SCALE GENOMIC DNA]</scope>
    <source>
        <strain evidence="2 3">DSM 22954</strain>
    </source>
</reference>
<dbReference type="Proteomes" id="UP000035909">
    <property type="component" value="Unassembled WGS sequence"/>
</dbReference>
<dbReference type="Pfam" id="PF18678">
    <property type="entry name" value="AOC_like"/>
    <property type="match status" value="1"/>
</dbReference>
<dbReference type="AlphaFoldDB" id="A0A0J1H8G7"/>
<dbReference type="OrthoDB" id="6556013at2"/>
<feature type="domain" description="Allene oxide cyclase barrel-like" evidence="1">
    <location>
        <begin position="55"/>
        <end position="170"/>
    </location>
</feature>
<accession>A0A0J1H8G7</accession>
<dbReference type="InterPro" id="IPR041013">
    <property type="entry name" value="AOC-like"/>
</dbReference>
<dbReference type="RefSeq" id="WP_047885918.1">
    <property type="nucleotide sequence ID" value="NZ_CP071326.1"/>
</dbReference>
<organism evidence="2 3">
    <name type="scientific">Photobacterium ganghwense</name>
    <dbReference type="NCBI Taxonomy" id="320778"/>
    <lineage>
        <taxon>Bacteria</taxon>
        <taxon>Pseudomonadati</taxon>
        <taxon>Pseudomonadota</taxon>
        <taxon>Gammaproteobacteria</taxon>
        <taxon>Vibrionales</taxon>
        <taxon>Vibrionaceae</taxon>
        <taxon>Photobacterium</taxon>
    </lineage>
</organism>
<protein>
    <recommendedName>
        <fullName evidence="1">Allene oxide cyclase barrel-like domain-containing protein</fullName>
    </recommendedName>
</protein>
<dbReference type="GO" id="GO:0016853">
    <property type="term" value="F:isomerase activity"/>
    <property type="evidence" value="ECO:0007669"/>
    <property type="project" value="InterPro"/>
</dbReference>
<name>A0A0J1H8G7_9GAMM</name>
<dbReference type="GO" id="GO:0017000">
    <property type="term" value="P:antibiotic biosynthetic process"/>
    <property type="evidence" value="ECO:0007669"/>
    <property type="project" value="InterPro"/>
</dbReference>
<gene>
    <name evidence="2" type="ORF">ABT57_14400</name>
</gene>